<gene>
    <name evidence="10" type="primary">tmk</name>
    <name evidence="12" type="ORF">EDC14_1002118</name>
</gene>
<dbReference type="PANTHER" id="PTHR10344">
    <property type="entry name" value="THYMIDYLATE KINASE"/>
    <property type="match status" value="1"/>
</dbReference>
<dbReference type="PROSITE" id="PS01331">
    <property type="entry name" value="THYMIDYLATE_KINASE"/>
    <property type="match status" value="1"/>
</dbReference>
<comment type="similarity">
    <text evidence="1 10">Belongs to the thymidylate kinase family.</text>
</comment>
<dbReference type="RefSeq" id="WP_132012548.1">
    <property type="nucleotide sequence ID" value="NZ_SLUN01000002.1"/>
</dbReference>
<evidence type="ECO:0000256" key="5">
    <source>
        <dbReference type="ARBA" id="ARBA00022727"/>
    </source>
</evidence>
<evidence type="ECO:0000256" key="7">
    <source>
        <dbReference type="ARBA" id="ARBA00022777"/>
    </source>
</evidence>
<evidence type="ECO:0000259" key="11">
    <source>
        <dbReference type="Pfam" id="PF02223"/>
    </source>
</evidence>
<evidence type="ECO:0000256" key="9">
    <source>
        <dbReference type="ARBA" id="ARBA00048743"/>
    </source>
</evidence>
<dbReference type="OrthoDB" id="9774907at2"/>
<dbReference type="InterPro" id="IPR018094">
    <property type="entry name" value="Thymidylate_kinase"/>
</dbReference>
<evidence type="ECO:0000256" key="1">
    <source>
        <dbReference type="ARBA" id="ARBA00009776"/>
    </source>
</evidence>
<dbReference type="NCBIfam" id="TIGR00041">
    <property type="entry name" value="DTMP_kinase"/>
    <property type="match status" value="1"/>
</dbReference>
<evidence type="ECO:0000256" key="4">
    <source>
        <dbReference type="ARBA" id="ARBA00022679"/>
    </source>
</evidence>
<feature type="binding site" evidence="10">
    <location>
        <begin position="7"/>
        <end position="14"/>
    </location>
    <ligand>
        <name>ATP</name>
        <dbReference type="ChEBI" id="CHEBI:30616"/>
    </ligand>
</feature>
<evidence type="ECO:0000256" key="3">
    <source>
        <dbReference type="ARBA" id="ARBA00017144"/>
    </source>
</evidence>
<accession>A0A4R1SA85</accession>
<dbReference type="EMBL" id="SLUN01000002">
    <property type="protein sequence ID" value="TCL76361.1"/>
    <property type="molecule type" value="Genomic_DNA"/>
</dbReference>
<protein>
    <recommendedName>
        <fullName evidence="3 10">Thymidylate kinase</fullName>
        <ecNumber evidence="2 10">2.7.4.9</ecNumber>
    </recommendedName>
    <alternativeName>
        <fullName evidence="10">dTMP kinase</fullName>
    </alternativeName>
</protein>
<evidence type="ECO:0000313" key="12">
    <source>
        <dbReference type="EMBL" id="TCL76361.1"/>
    </source>
</evidence>
<keyword evidence="5 10" id="KW-0545">Nucleotide biosynthesis</keyword>
<evidence type="ECO:0000256" key="10">
    <source>
        <dbReference type="HAMAP-Rule" id="MF_00165"/>
    </source>
</evidence>
<dbReference type="GO" id="GO:0006235">
    <property type="term" value="P:dTTP biosynthetic process"/>
    <property type="evidence" value="ECO:0007669"/>
    <property type="project" value="UniProtKB-UniRule"/>
</dbReference>
<evidence type="ECO:0000256" key="6">
    <source>
        <dbReference type="ARBA" id="ARBA00022741"/>
    </source>
</evidence>
<dbReference type="GO" id="GO:0006233">
    <property type="term" value="P:dTDP biosynthetic process"/>
    <property type="evidence" value="ECO:0007669"/>
    <property type="project" value="InterPro"/>
</dbReference>
<feature type="domain" description="Thymidylate kinase-like" evidence="11">
    <location>
        <begin position="5"/>
        <end position="203"/>
    </location>
</feature>
<sequence length="225" mass="26271">MIITIEGLDGAGKSVQINLLKDYLRSKSIQFKYVHFPRIDSPVYGELIASFLRGELGELDPKLIALLYAGDRDNAKTMLLEWIKQGYLVILDRYVYSNIAFQCAKLRDELEKQNLKEWIQNLEYNYNKIPKPDLSLFLHVPFEFVENQLRKSRQGKDREYLNGKEDIHEVNLNLQKQVEKEYVKLTQENEDFLLIKCSNDMNEMLLPAHIHGKLIEVLQAKGVIE</sequence>
<dbReference type="GO" id="GO:0006227">
    <property type="term" value="P:dUDP biosynthetic process"/>
    <property type="evidence" value="ECO:0007669"/>
    <property type="project" value="TreeGrafter"/>
</dbReference>
<dbReference type="InterPro" id="IPR027417">
    <property type="entry name" value="P-loop_NTPase"/>
</dbReference>
<dbReference type="InterPro" id="IPR018095">
    <property type="entry name" value="Thymidylate_kin_CS"/>
</dbReference>
<dbReference type="HAMAP" id="MF_00165">
    <property type="entry name" value="Thymidylate_kinase"/>
    <property type="match status" value="1"/>
</dbReference>
<keyword evidence="13" id="KW-1185">Reference proteome</keyword>
<keyword evidence="8 10" id="KW-0067">ATP-binding</keyword>
<comment type="caution">
    <text evidence="12">The sequence shown here is derived from an EMBL/GenBank/DDBJ whole genome shotgun (WGS) entry which is preliminary data.</text>
</comment>
<organism evidence="12 13">
    <name type="scientific">Hydrogenispora ethanolica</name>
    <dbReference type="NCBI Taxonomy" id="1082276"/>
    <lineage>
        <taxon>Bacteria</taxon>
        <taxon>Bacillati</taxon>
        <taxon>Bacillota</taxon>
        <taxon>Hydrogenispora</taxon>
    </lineage>
</organism>
<dbReference type="SUPFAM" id="SSF52540">
    <property type="entry name" value="P-loop containing nucleoside triphosphate hydrolases"/>
    <property type="match status" value="1"/>
</dbReference>
<comment type="function">
    <text evidence="10">Phosphorylation of dTMP to form dTDP in both de novo and salvage pathways of dTTP synthesis.</text>
</comment>
<evidence type="ECO:0000256" key="2">
    <source>
        <dbReference type="ARBA" id="ARBA00012980"/>
    </source>
</evidence>
<keyword evidence="4 10" id="KW-0808">Transferase</keyword>
<dbReference type="Proteomes" id="UP000295008">
    <property type="component" value="Unassembled WGS sequence"/>
</dbReference>
<evidence type="ECO:0000313" key="13">
    <source>
        <dbReference type="Proteomes" id="UP000295008"/>
    </source>
</evidence>
<dbReference type="AlphaFoldDB" id="A0A4R1SA85"/>
<dbReference type="EC" id="2.7.4.9" evidence="2 10"/>
<dbReference type="CDD" id="cd01672">
    <property type="entry name" value="TMPK"/>
    <property type="match status" value="1"/>
</dbReference>
<reference evidence="12 13" key="1">
    <citation type="submission" date="2019-03" db="EMBL/GenBank/DDBJ databases">
        <title>Genomic Encyclopedia of Type Strains, Phase IV (KMG-IV): sequencing the most valuable type-strain genomes for metagenomic binning, comparative biology and taxonomic classification.</title>
        <authorList>
            <person name="Goeker M."/>
        </authorList>
    </citation>
    <scope>NUCLEOTIDE SEQUENCE [LARGE SCALE GENOMIC DNA]</scope>
    <source>
        <strain evidence="12 13">LX-B</strain>
    </source>
</reference>
<proteinExistence type="inferred from homology"/>
<keyword evidence="6 10" id="KW-0547">Nucleotide-binding</keyword>
<dbReference type="Gene3D" id="3.40.50.300">
    <property type="entry name" value="P-loop containing nucleotide triphosphate hydrolases"/>
    <property type="match status" value="1"/>
</dbReference>
<dbReference type="PANTHER" id="PTHR10344:SF4">
    <property type="entry name" value="UMP-CMP KINASE 2, MITOCHONDRIAL"/>
    <property type="match status" value="1"/>
</dbReference>
<name>A0A4R1SA85_HYDET</name>
<dbReference type="GO" id="GO:0005737">
    <property type="term" value="C:cytoplasm"/>
    <property type="evidence" value="ECO:0007669"/>
    <property type="project" value="TreeGrafter"/>
</dbReference>
<comment type="catalytic activity">
    <reaction evidence="9 10">
        <text>dTMP + ATP = dTDP + ADP</text>
        <dbReference type="Rhea" id="RHEA:13517"/>
        <dbReference type="ChEBI" id="CHEBI:30616"/>
        <dbReference type="ChEBI" id="CHEBI:58369"/>
        <dbReference type="ChEBI" id="CHEBI:63528"/>
        <dbReference type="ChEBI" id="CHEBI:456216"/>
        <dbReference type="EC" id="2.7.4.9"/>
    </reaction>
</comment>
<dbReference type="GO" id="GO:0004798">
    <property type="term" value="F:dTMP kinase activity"/>
    <property type="evidence" value="ECO:0007669"/>
    <property type="project" value="UniProtKB-UniRule"/>
</dbReference>
<dbReference type="InterPro" id="IPR039430">
    <property type="entry name" value="Thymidylate_kin-like_dom"/>
</dbReference>
<dbReference type="GO" id="GO:0005524">
    <property type="term" value="F:ATP binding"/>
    <property type="evidence" value="ECO:0007669"/>
    <property type="project" value="UniProtKB-UniRule"/>
</dbReference>
<evidence type="ECO:0000256" key="8">
    <source>
        <dbReference type="ARBA" id="ARBA00022840"/>
    </source>
</evidence>
<keyword evidence="7 10" id="KW-0418">Kinase</keyword>
<dbReference type="Pfam" id="PF02223">
    <property type="entry name" value="Thymidylate_kin"/>
    <property type="match status" value="1"/>
</dbReference>